<feature type="signal peptide" evidence="1">
    <location>
        <begin position="1"/>
        <end position="30"/>
    </location>
</feature>
<dbReference type="InterPro" id="IPR050570">
    <property type="entry name" value="Cell_wall_metabolism_enzyme"/>
</dbReference>
<dbReference type="CDD" id="cd12797">
    <property type="entry name" value="M23_peptidase"/>
    <property type="match status" value="1"/>
</dbReference>
<dbReference type="Pfam" id="PF01551">
    <property type="entry name" value="Peptidase_M23"/>
    <property type="match status" value="1"/>
</dbReference>
<dbReference type="Gene3D" id="2.70.70.10">
    <property type="entry name" value="Glucose Permease (Domain IIA)"/>
    <property type="match status" value="1"/>
</dbReference>
<dbReference type="PANTHER" id="PTHR21666:SF270">
    <property type="entry name" value="MUREIN HYDROLASE ACTIVATOR ENVC"/>
    <property type="match status" value="1"/>
</dbReference>
<sequence>MHLFRKITCLTVAFLTLLIGLYLTSAPTQAVETSVYYFSIFASQPFVDTGVDFQAGDYIDFKTVVGYMIIPGMTVPWISTPGDPGCTAGPTYIIPGVYCYSLIARFGENNPFHVGFAANLYVAQSGRLYLAVNHPQPWGISQGTGSWNIRVIRNYSIPPAPPTPFLELPWDYTNKNMAFGDAALAINSYFDHEYPLLSAGLGEPSEALNTTTLYRGDFRTDFDYSSHDGYDYGMSAEVRLGDPVLAAASGCAYYRYTGGPDNTWAGGNEIHIIHNGTGQGYQTRYFHLLAENLITKETDPTKCVNVTQGQWIGNVGSTGHSTGPHLHFMVIQDKNHDGDFDDNIPDGVTDPFGWQSTLPDPWPGYTFNYNGLLRSGNQSYYLWLHPVPNLDPKLFTNGGVFQLEQYKLNFPSGATNQTLNLHTIIAPIQKISDAIVSLGTSFVVTATDLFGNSVNTFQQPFTLTIDFSDIDLTKYNQDTLKIYSSSDGSNWQPEVTTIDFTEKTASAQLNHLTQFALFAEKLDAVPPQTTIYYNGITPPPAQLAPPVNISLAATDSSQVAYSLYRFDDGDWQEYAAPFTAESAGLHTLEYYSVDTADNIETIKSETFTIVTDTIPPETSWIYDRVANDVAFTGLDEHLERLETTPLGENLYQMTVTDTYANTFRITYKKQLQPAKLKLEITDISYNNQAVSPLIPTRLYVENRSDTSGVLKRTSQSWVVWDQTKVKIEYNADLDQSRITKLENGQETVETKPGFVPLQITTNQGMLNFSY</sequence>
<organism evidence="3 4">
    <name type="scientific">Candidatus Gottesmanbacteria bacterium GW2011_GWB1_43_11</name>
    <dbReference type="NCBI Taxonomy" id="1618446"/>
    <lineage>
        <taxon>Bacteria</taxon>
        <taxon>Candidatus Gottesmaniibacteriota</taxon>
    </lineage>
</organism>
<dbReference type="Gene3D" id="2.60.120.430">
    <property type="entry name" value="Galactose-binding lectin"/>
    <property type="match status" value="1"/>
</dbReference>
<feature type="chain" id="PRO_5002536960" description="M23ase beta-sheet core domain-containing protein" evidence="1">
    <location>
        <begin position="31"/>
        <end position="770"/>
    </location>
</feature>
<dbReference type="Proteomes" id="UP000034050">
    <property type="component" value="Unassembled WGS sequence"/>
</dbReference>
<protein>
    <recommendedName>
        <fullName evidence="2">M23ase beta-sheet core domain-containing protein</fullName>
    </recommendedName>
</protein>
<keyword evidence="1" id="KW-0732">Signal</keyword>
<feature type="domain" description="M23ase beta-sheet core" evidence="2">
    <location>
        <begin position="232"/>
        <end position="334"/>
    </location>
</feature>
<dbReference type="PANTHER" id="PTHR21666">
    <property type="entry name" value="PEPTIDASE-RELATED"/>
    <property type="match status" value="1"/>
</dbReference>
<dbReference type="GO" id="GO:0004222">
    <property type="term" value="F:metalloendopeptidase activity"/>
    <property type="evidence" value="ECO:0007669"/>
    <property type="project" value="TreeGrafter"/>
</dbReference>
<dbReference type="SUPFAM" id="SSF51261">
    <property type="entry name" value="Duplicated hybrid motif"/>
    <property type="match status" value="1"/>
</dbReference>
<evidence type="ECO:0000313" key="3">
    <source>
        <dbReference type="EMBL" id="KKS86816.1"/>
    </source>
</evidence>
<dbReference type="InterPro" id="IPR058094">
    <property type="entry name" value="Ig-like_OmpL47-like"/>
</dbReference>
<proteinExistence type="predicted"/>
<accession>A0A0G1EUV5</accession>
<dbReference type="Gene3D" id="3.30.1920.20">
    <property type="match status" value="1"/>
</dbReference>
<evidence type="ECO:0000256" key="1">
    <source>
        <dbReference type="SAM" id="SignalP"/>
    </source>
</evidence>
<dbReference type="STRING" id="1618446.UV61_C0006G0017"/>
<dbReference type="NCBIfam" id="NF047446">
    <property type="entry name" value="barrel_OmpL47"/>
    <property type="match status" value="1"/>
</dbReference>
<reference evidence="3 4" key="1">
    <citation type="journal article" date="2015" name="Nature">
        <title>rRNA introns, odd ribosomes, and small enigmatic genomes across a large radiation of phyla.</title>
        <authorList>
            <person name="Brown C.T."/>
            <person name="Hug L.A."/>
            <person name="Thomas B.C."/>
            <person name="Sharon I."/>
            <person name="Castelle C.J."/>
            <person name="Singh A."/>
            <person name="Wilkins M.J."/>
            <person name="Williams K.H."/>
            <person name="Banfield J.F."/>
        </authorList>
    </citation>
    <scope>NUCLEOTIDE SEQUENCE [LARGE SCALE GENOMIC DNA]</scope>
</reference>
<gene>
    <name evidence="3" type="ORF">UV61_C0006G0017</name>
</gene>
<comment type="caution">
    <text evidence="3">The sequence shown here is derived from an EMBL/GenBank/DDBJ whole genome shotgun (WGS) entry which is preliminary data.</text>
</comment>
<evidence type="ECO:0000259" key="2">
    <source>
        <dbReference type="Pfam" id="PF01551"/>
    </source>
</evidence>
<evidence type="ECO:0000313" key="4">
    <source>
        <dbReference type="Proteomes" id="UP000034050"/>
    </source>
</evidence>
<dbReference type="InterPro" id="IPR016047">
    <property type="entry name" value="M23ase_b-sheet_dom"/>
</dbReference>
<dbReference type="EMBL" id="LCFD01000006">
    <property type="protein sequence ID" value="KKS86816.1"/>
    <property type="molecule type" value="Genomic_DNA"/>
</dbReference>
<dbReference type="InterPro" id="IPR011055">
    <property type="entry name" value="Dup_hybrid_motif"/>
</dbReference>
<dbReference type="AlphaFoldDB" id="A0A0G1EUV5"/>
<name>A0A0G1EUV5_9BACT</name>